<feature type="compositionally biased region" description="Low complexity" evidence="1">
    <location>
        <begin position="27"/>
        <end position="40"/>
    </location>
</feature>
<comment type="caution">
    <text evidence="2">The sequence shown here is derived from an EMBL/GenBank/DDBJ whole genome shotgun (WGS) entry which is preliminary data.</text>
</comment>
<evidence type="ECO:0000313" key="2">
    <source>
        <dbReference type="EMBL" id="GJE99163.1"/>
    </source>
</evidence>
<gene>
    <name evidence="2" type="ORF">PsYK624_154100</name>
</gene>
<dbReference type="Proteomes" id="UP000703269">
    <property type="component" value="Unassembled WGS sequence"/>
</dbReference>
<keyword evidence="3" id="KW-1185">Reference proteome</keyword>
<accession>A0A9P3LKZ9</accession>
<name>A0A9P3LKZ9_9APHY</name>
<evidence type="ECO:0000313" key="3">
    <source>
        <dbReference type="Proteomes" id="UP000703269"/>
    </source>
</evidence>
<proteinExistence type="predicted"/>
<dbReference type="AlphaFoldDB" id="A0A9P3LKZ9"/>
<dbReference type="EMBL" id="BPQB01000103">
    <property type="protein sequence ID" value="GJE99163.1"/>
    <property type="molecule type" value="Genomic_DNA"/>
</dbReference>
<sequence>MRYRVRWALRRHGADDERGQLAPTSTARGRVPARGARRSGLLGKDEDTRDPHLAHAAYPRARGSREAFRTFATVAAACAH</sequence>
<organism evidence="2 3">
    <name type="scientific">Phanerochaete sordida</name>
    <dbReference type="NCBI Taxonomy" id="48140"/>
    <lineage>
        <taxon>Eukaryota</taxon>
        <taxon>Fungi</taxon>
        <taxon>Dikarya</taxon>
        <taxon>Basidiomycota</taxon>
        <taxon>Agaricomycotina</taxon>
        <taxon>Agaricomycetes</taxon>
        <taxon>Polyporales</taxon>
        <taxon>Phanerochaetaceae</taxon>
        <taxon>Phanerochaete</taxon>
    </lineage>
</organism>
<reference evidence="2 3" key="1">
    <citation type="submission" date="2021-08" db="EMBL/GenBank/DDBJ databases">
        <title>Draft Genome Sequence of Phanerochaete sordida strain YK-624.</title>
        <authorList>
            <person name="Mori T."/>
            <person name="Dohra H."/>
            <person name="Suzuki T."/>
            <person name="Kawagishi H."/>
            <person name="Hirai H."/>
        </authorList>
    </citation>
    <scope>NUCLEOTIDE SEQUENCE [LARGE SCALE GENOMIC DNA]</scope>
    <source>
        <strain evidence="2 3">YK-624</strain>
    </source>
</reference>
<protein>
    <submittedName>
        <fullName evidence="2">Uncharacterized protein</fullName>
    </submittedName>
</protein>
<evidence type="ECO:0000256" key="1">
    <source>
        <dbReference type="SAM" id="MobiDB-lite"/>
    </source>
</evidence>
<feature type="region of interest" description="Disordered" evidence="1">
    <location>
        <begin position="14"/>
        <end position="50"/>
    </location>
</feature>